<keyword evidence="3" id="KW-0285">Flavoprotein</keyword>
<dbReference type="PANTHER" id="PTHR43884">
    <property type="entry name" value="ACYL-COA DEHYDROGENASE"/>
    <property type="match status" value="1"/>
</dbReference>
<evidence type="ECO:0000313" key="8">
    <source>
        <dbReference type="EMBL" id="RDE09573.1"/>
    </source>
</evidence>
<evidence type="ECO:0000256" key="1">
    <source>
        <dbReference type="ARBA" id="ARBA00001974"/>
    </source>
</evidence>
<feature type="domain" description="Acyl-CoA dehydrogenase/oxidase N-terminal" evidence="7">
    <location>
        <begin position="8"/>
        <end position="80"/>
    </location>
</feature>
<dbReference type="OrthoDB" id="9775090at2"/>
<reference evidence="9" key="1">
    <citation type="submission" date="2018-07" db="EMBL/GenBank/DDBJ databases">
        <authorList>
            <person name="Liu B.-T."/>
            <person name="Du Z."/>
        </authorList>
    </citation>
    <scope>NUCLEOTIDE SEQUENCE [LARGE SCALE GENOMIC DNA]</scope>
    <source>
        <strain evidence="9">XYN52</strain>
    </source>
</reference>
<evidence type="ECO:0000259" key="6">
    <source>
        <dbReference type="Pfam" id="PF00441"/>
    </source>
</evidence>
<dbReference type="InterPro" id="IPR009075">
    <property type="entry name" value="AcylCo_DH/oxidase_C"/>
</dbReference>
<dbReference type="Gene3D" id="2.40.110.10">
    <property type="entry name" value="Butyryl-CoA Dehydrogenase, subunit A, domain 2"/>
    <property type="match status" value="1"/>
</dbReference>
<comment type="similarity">
    <text evidence="2">Belongs to the acyl-CoA dehydrogenase family.</text>
</comment>
<dbReference type="SUPFAM" id="SSF56645">
    <property type="entry name" value="Acyl-CoA dehydrogenase NM domain-like"/>
    <property type="match status" value="1"/>
</dbReference>
<dbReference type="InterPro" id="IPR037069">
    <property type="entry name" value="AcylCoA_DH/ox_N_sf"/>
</dbReference>
<evidence type="ECO:0000256" key="4">
    <source>
        <dbReference type="ARBA" id="ARBA00022827"/>
    </source>
</evidence>
<dbReference type="Gene3D" id="1.10.540.10">
    <property type="entry name" value="Acyl-CoA dehydrogenase/oxidase, N-terminal domain"/>
    <property type="match status" value="1"/>
</dbReference>
<dbReference type="RefSeq" id="WP_114645120.1">
    <property type="nucleotide sequence ID" value="NZ_QQNH01000005.1"/>
</dbReference>
<dbReference type="Proteomes" id="UP000253759">
    <property type="component" value="Unassembled WGS sequence"/>
</dbReference>
<dbReference type="InterPro" id="IPR046373">
    <property type="entry name" value="Acyl-CoA_Oxase/DH_mid-dom_sf"/>
</dbReference>
<dbReference type="InterPro" id="IPR013786">
    <property type="entry name" value="AcylCoA_DH/ox_N"/>
</dbReference>
<protein>
    <submittedName>
        <fullName evidence="8">Acyl-CoA dehydrogenase</fullName>
    </submittedName>
</protein>
<comment type="cofactor">
    <cofactor evidence="1">
        <name>FAD</name>
        <dbReference type="ChEBI" id="CHEBI:57692"/>
    </cofactor>
</comment>
<dbReference type="InterPro" id="IPR036250">
    <property type="entry name" value="AcylCo_DH-like_C"/>
</dbReference>
<keyword evidence="4" id="KW-0274">FAD</keyword>
<evidence type="ECO:0000256" key="3">
    <source>
        <dbReference type="ARBA" id="ARBA00022630"/>
    </source>
</evidence>
<dbReference type="Pfam" id="PF00441">
    <property type="entry name" value="Acyl-CoA_dh_1"/>
    <property type="match status" value="1"/>
</dbReference>
<accession>A0A369W5F4</accession>
<feature type="domain" description="Acyl-CoA dehydrogenase/oxidase C-terminal" evidence="6">
    <location>
        <begin position="228"/>
        <end position="364"/>
    </location>
</feature>
<dbReference type="Pfam" id="PF02771">
    <property type="entry name" value="Acyl-CoA_dh_N"/>
    <property type="match status" value="1"/>
</dbReference>
<keyword evidence="9" id="KW-1185">Reference proteome</keyword>
<evidence type="ECO:0000256" key="5">
    <source>
        <dbReference type="ARBA" id="ARBA00023002"/>
    </source>
</evidence>
<dbReference type="GO" id="GO:0003995">
    <property type="term" value="F:acyl-CoA dehydrogenase activity"/>
    <property type="evidence" value="ECO:0007669"/>
    <property type="project" value="TreeGrafter"/>
</dbReference>
<dbReference type="InterPro" id="IPR009100">
    <property type="entry name" value="AcylCoA_DH/oxidase_NM_dom_sf"/>
</dbReference>
<keyword evidence="5" id="KW-0560">Oxidoreductase</keyword>
<dbReference type="GO" id="GO:0050660">
    <property type="term" value="F:flavin adenine dinucleotide binding"/>
    <property type="evidence" value="ECO:0007669"/>
    <property type="project" value="InterPro"/>
</dbReference>
<evidence type="ECO:0000256" key="2">
    <source>
        <dbReference type="ARBA" id="ARBA00009347"/>
    </source>
</evidence>
<proteinExistence type="inferred from homology"/>
<name>A0A369W5F4_9HYPH</name>
<organism evidence="8 9">
    <name type="scientific">Pelagibacterium lacus</name>
    <dbReference type="NCBI Taxonomy" id="2282655"/>
    <lineage>
        <taxon>Bacteria</taxon>
        <taxon>Pseudomonadati</taxon>
        <taxon>Pseudomonadota</taxon>
        <taxon>Alphaproteobacteria</taxon>
        <taxon>Hyphomicrobiales</taxon>
        <taxon>Devosiaceae</taxon>
        <taxon>Pelagibacterium</taxon>
    </lineage>
</organism>
<dbReference type="Gene3D" id="1.20.140.10">
    <property type="entry name" value="Butyryl-CoA Dehydrogenase, subunit A, domain 3"/>
    <property type="match status" value="1"/>
</dbReference>
<evidence type="ECO:0000259" key="7">
    <source>
        <dbReference type="Pfam" id="PF02771"/>
    </source>
</evidence>
<comment type="caution">
    <text evidence="8">The sequence shown here is derived from an EMBL/GenBank/DDBJ whole genome shotgun (WGS) entry which is preliminary data.</text>
</comment>
<sequence length="378" mass="40338">MNRIDDDTAVMLREAVDKHARRNMDPGLVRSRRSTTPGYAPSHLQALAEQGWLAAFVPEAADGMELGVDAAAILTEGLAPSLLVAPLDSFFLATRTLVGAGAGSDLFAGFAEGETLPVLAFQERPGDVFAPQTAQTVCDASGRITGGKAFVVGHAGAGRFIVTAKRGAALILAMVEAGAQGVETETQWRADGTPIGQVRFDNAPSVIVADDTATVTQAIGLAVDEANLVVAAELMAHIDAMMAMTLEHLRTRVQFGKPIGAFQALQHRAVDLYVRQLLSRSVLDPAVGQVAEGMEPFERSRLVSRVRCRLNDTARLVARESIQLFGAMGITEECDLSLHVKRVLALTTWLGTSGQHRAQFAQSLASSNQNFSHEEIMP</sequence>
<gene>
    <name evidence="8" type="ORF">DVH29_05280</name>
</gene>
<dbReference type="PANTHER" id="PTHR43884:SF20">
    <property type="entry name" value="ACYL-COA DEHYDROGENASE FADE28"/>
    <property type="match status" value="1"/>
</dbReference>
<dbReference type="SUPFAM" id="SSF47203">
    <property type="entry name" value="Acyl-CoA dehydrogenase C-terminal domain-like"/>
    <property type="match status" value="1"/>
</dbReference>
<evidence type="ECO:0000313" key="9">
    <source>
        <dbReference type="Proteomes" id="UP000253759"/>
    </source>
</evidence>
<dbReference type="EMBL" id="QQNH01000005">
    <property type="protein sequence ID" value="RDE09573.1"/>
    <property type="molecule type" value="Genomic_DNA"/>
</dbReference>
<dbReference type="AlphaFoldDB" id="A0A369W5F4"/>